<dbReference type="Gene3D" id="3.90.550.10">
    <property type="entry name" value="Spore Coat Polysaccharide Biosynthesis Protein SpsA, Chain A"/>
    <property type="match status" value="1"/>
</dbReference>
<evidence type="ECO:0000256" key="4">
    <source>
        <dbReference type="ARBA" id="ARBA00022679"/>
    </source>
</evidence>
<sequence length="315" mass="36613">MTLKNIAAVILNWNNWQDTIKCINDFKKQRKPVDIIVVDNASTDGSQTHLQDLADITFIQNSRNDGYARGNNLGIRTAVKRNNDVIVIVNNDISIRSSTWSEALEKTVNKLPANWGYLGFKIINADGSVFQNQPVHLPSLKDILISNTLLGYPLRIFKHRREFKTENNIIKTEMVSGSCFAFNSEAVKQIGAFDPFTFLYGEERILAKKYLKQGWQGYIDLSLDVKHAESSTTKRYPSIVYVNRLRSEFYYIYKICEYNTPMCYLWVLIRITDSLLRSFIRNISFNTFKETIKMYKDILNDIHHFESEQFQQTMK</sequence>
<keyword evidence="7" id="KW-1185">Reference proteome</keyword>
<dbReference type="Proteomes" id="UP001596505">
    <property type="component" value="Unassembled WGS sequence"/>
</dbReference>
<organism evidence="6 7">
    <name type="scientific">Scopulibacillus cellulosilyticus</name>
    <dbReference type="NCBI Taxonomy" id="2665665"/>
    <lineage>
        <taxon>Bacteria</taxon>
        <taxon>Bacillati</taxon>
        <taxon>Bacillota</taxon>
        <taxon>Bacilli</taxon>
        <taxon>Bacillales</taxon>
        <taxon>Sporolactobacillaceae</taxon>
        <taxon>Scopulibacillus</taxon>
    </lineage>
</organism>
<protein>
    <submittedName>
        <fullName evidence="6">Glycosyltransferase</fullName>
        <ecNumber evidence="6">2.4.-.-</ecNumber>
    </submittedName>
</protein>
<keyword evidence="3 6" id="KW-0328">Glycosyltransferase</keyword>
<dbReference type="GO" id="GO:0016757">
    <property type="term" value="F:glycosyltransferase activity"/>
    <property type="evidence" value="ECO:0007669"/>
    <property type="project" value="UniProtKB-KW"/>
</dbReference>
<reference evidence="7" key="1">
    <citation type="journal article" date="2019" name="Int. J. Syst. Evol. Microbiol.">
        <title>The Global Catalogue of Microorganisms (GCM) 10K type strain sequencing project: providing services to taxonomists for standard genome sequencing and annotation.</title>
        <authorList>
            <consortium name="The Broad Institute Genomics Platform"/>
            <consortium name="The Broad Institute Genome Sequencing Center for Infectious Disease"/>
            <person name="Wu L."/>
            <person name="Ma J."/>
        </authorList>
    </citation>
    <scope>NUCLEOTIDE SEQUENCE [LARGE SCALE GENOMIC DNA]</scope>
    <source>
        <strain evidence="7">CGMCC 1.16305</strain>
    </source>
</reference>
<feature type="domain" description="Glycosyltransferase 2-like" evidence="5">
    <location>
        <begin position="9"/>
        <end position="190"/>
    </location>
</feature>
<evidence type="ECO:0000313" key="6">
    <source>
        <dbReference type="EMBL" id="MFC7394680.1"/>
    </source>
</evidence>
<dbReference type="InterPro" id="IPR029044">
    <property type="entry name" value="Nucleotide-diphossugar_trans"/>
</dbReference>
<name>A0ABW2Q3N6_9BACL</name>
<accession>A0ABW2Q3N6</accession>
<dbReference type="EMBL" id="JBHTCO010000037">
    <property type="protein sequence ID" value="MFC7394680.1"/>
    <property type="molecule type" value="Genomic_DNA"/>
</dbReference>
<comment type="pathway">
    <text evidence="1">Cell wall biogenesis; cell wall polysaccharide biosynthesis.</text>
</comment>
<dbReference type="EC" id="2.4.-.-" evidence="6"/>
<dbReference type="Pfam" id="PF00535">
    <property type="entry name" value="Glycos_transf_2"/>
    <property type="match status" value="1"/>
</dbReference>
<evidence type="ECO:0000313" key="7">
    <source>
        <dbReference type="Proteomes" id="UP001596505"/>
    </source>
</evidence>
<proteinExistence type="inferred from homology"/>
<comment type="similarity">
    <text evidence="2">Belongs to the glycosyltransferase 2 family.</text>
</comment>
<dbReference type="InterPro" id="IPR001173">
    <property type="entry name" value="Glyco_trans_2-like"/>
</dbReference>
<evidence type="ECO:0000256" key="2">
    <source>
        <dbReference type="ARBA" id="ARBA00006739"/>
    </source>
</evidence>
<dbReference type="PANTHER" id="PTHR43179:SF12">
    <property type="entry name" value="GALACTOFURANOSYLTRANSFERASE GLFT2"/>
    <property type="match status" value="1"/>
</dbReference>
<keyword evidence="4 6" id="KW-0808">Transferase</keyword>
<comment type="caution">
    <text evidence="6">The sequence shown here is derived from an EMBL/GenBank/DDBJ whole genome shotgun (WGS) entry which is preliminary data.</text>
</comment>
<dbReference type="RefSeq" id="WP_380968376.1">
    <property type="nucleotide sequence ID" value="NZ_JBHTCO010000037.1"/>
</dbReference>
<dbReference type="SUPFAM" id="SSF53448">
    <property type="entry name" value="Nucleotide-diphospho-sugar transferases"/>
    <property type="match status" value="1"/>
</dbReference>
<evidence type="ECO:0000256" key="1">
    <source>
        <dbReference type="ARBA" id="ARBA00004776"/>
    </source>
</evidence>
<dbReference type="PANTHER" id="PTHR43179">
    <property type="entry name" value="RHAMNOSYLTRANSFERASE WBBL"/>
    <property type="match status" value="1"/>
</dbReference>
<evidence type="ECO:0000259" key="5">
    <source>
        <dbReference type="Pfam" id="PF00535"/>
    </source>
</evidence>
<evidence type="ECO:0000256" key="3">
    <source>
        <dbReference type="ARBA" id="ARBA00022676"/>
    </source>
</evidence>
<gene>
    <name evidence="6" type="ORF">ACFQRG_17290</name>
</gene>